<reference evidence="2" key="1">
    <citation type="submission" date="2016-10" db="EMBL/GenBank/DDBJ databases">
        <title>Sequence of Gallionella enrichment culture.</title>
        <authorList>
            <person name="Poehlein A."/>
            <person name="Muehling M."/>
            <person name="Daniel R."/>
        </authorList>
    </citation>
    <scope>NUCLEOTIDE SEQUENCE</scope>
</reference>
<keyword evidence="1" id="KW-1277">Toxin-antitoxin system</keyword>
<dbReference type="PANTHER" id="PTHR38813:SF1">
    <property type="entry name" value="TOXIN RELE1-RELATED"/>
    <property type="match status" value="1"/>
</dbReference>
<name>A0A1J5RQF1_9ZZZZ</name>
<dbReference type="Pfam" id="PF05016">
    <property type="entry name" value="ParE_toxin"/>
    <property type="match status" value="1"/>
</dbReference>
<evidence type="ECO:0000256" key="1">
    <source>
        <dbReference type="ARBA" id="ARBA00022649"/>
    </source>
</evidence>
<evidence type="ECO:0000313" key="2">
    <source>
        <dbReference type="EMBL" id="OIQ97842.1"/>
    </source>
</evidence>
<accession>A0A1J5RQF1</accession>
<dbReference type="SUPFAM" id="SSF143011">
    <property type="entry name" value="RelE-like"/>
    <property type="match status" value="1"/>
</dbReference>
<dbReference type="PANTHER" id="PTHR38813">
    <property type="match status" value="1"/>
</dbReference>
<dbReference type="EMBL" id="MLJW01000127">
    <property type="protein sequence ID" value="OIQ97842.1"/>
    <property type="molecule type" value="Genomic_DNA"/>
</dbReference>
<protein>
    <submittedName>
        <fullName evidence="2">Plasmid stabilization system protein</fullName>
    </submittedName>
</protein>
<dbReference type="InterPro" id="IPR007712">
    <property type="entry name" value="RelE/ParE_toxin"/>
</dbReference>
<organism evidence="2">
    <name type="scientific">mine drainage metagenome</name>
    <dbReference type="NCBI Taxonomy" id="410659"/>
    <lineage>
        <taxon>unclassified sequences</taxon>
        <taxon>metagenomes</taxon>
        <taxon>ecological metagenomes</taxon>
    </lineage>
</organism>
<proteinExistence type="predicted"/>
<dbReference type="Gene3D" id="3.30.2310.20">
    <property type="entry name" value="RelE-like"/>
    <property type="match status" value="1"/>
</dbReference>
<sequence length="85" mass="9750">MYSIEYSREAFKSLKAMPRNLATTVREKIEQLAAAPHGPNNNVKKLQGRPGYRLRVGDWRVIYEIYDDRLVVMILAVVPRGGAYQ</sequence>
<dbReference type="InterPro" id="IPR052747">
    <property type="entry name" value="TA_system_RelE_toxin"/>
</dbReference>
<comment type="caution">
    <text evidence="2">The sequence shown here is derived from an EMBL/GenBank/DDBJ whole genome shotgun (WGS) entry which is preliminary data.</text>
</comment>
<gene>
    <name evidence="2" type="ORF">GALL_201670</name>
</gene>
<dbReference type="AlphaFoldDB" id="A0A1J5RQF1"/>
<dbReference type="InterPro" id="IPR035093">
    <property type="entry name" value="RelE/ParE_toxin_dom_sf"/>
</dbReference>